<feature type="transmembrane region" description="Helical" evidence="2">
    <location>
        <begin position="69"/>
        <end position="89"/>
    </location>
</feature>
<feature type="region of interest" description="Disordered" evidence="1">
    <location>
        <begin position="97"/>
        <end position="151"/>
    </location>
</feature>
<keyword evidence="2" id="KW-0812">Transmembrane</keyword>
<feature type="transmembrane region" description="Helical" evidence="2">
    <location>
        <begin position="6"/>
        <end position="22"/>
    </location>
</feature>
<evidence type="ECO:0000313" key="3">
    <source>
        <dbReference type="EMBL" id="SFK50981.1"/>
    </source>
</evidence>
<keyword evidence="4" id="KW-1185">Reference proteome</keyword>
<dbReference type="AlphaFoldDB" id="A0A1I4A4X1"/>
<keyword evidence="2" id="KW-1133">Transmembrane helix</keyword>
<protein>
    <submittedName>
        <fullName evidence="3">Uncharacterized protein</fullName>
    </submittedName>
</protein>
<gene>
    <name evidence="3" type="ORF">SAMN05216302_100818</name>
</gene>
<evidence type="ECO:0000313" key="4">
    <source>
        <dbReference type="Proteomes" id="UP000199533"/>
    </source>
</evidence>
<evidence type="ECO:0000256" key="2">
    <source>
        <dbReference type="SAM" id="Phobius"/>
    </source>
</evidence>
<evidence type="ECO:0000256" key="1">
    <source>
        <dbReference type="SAM" id="MobiDB-lite"/>
    </source>
</evidence>
<dbReference type="OrthoDB" id="8548209at2"/>
<feature type="compositionally biased region" description="Acidic residues" evidence="1">
    <location>
        <begin position="109"/>
        <end position="127"/>
    </location>
</feature>
<keyword evidence="2" id="KW-0472">Membrane</keyword>
<feature type="compositionally biased region" description="Basic and acidic residues" evidence="1">
    <location>
        <begin position="128"/>
        <end position="151"/>
    </location>
</feature>
<dbReference type="EMBL" id="FOSP01000008">
    <property type="protein sequence ID" value="SFK50981.1"/>
    <property type="molecule type" value="Genomic_DNA"/>
</dbReference>
<accession>A0A1I4A4X1</accession>
<name>A0A1I4A4X1_9PROT</name>
<dbReference type="RefSeq" id="WP_090698347.1">
    <property type="nucleotide sequence ID" value="NZ_FOSP01000008.1"/>
</dbReference>
<feature type="transmembrane region" description="Helical" evidence="2">
    <location>
        <begin position="34"/>
        <end position="53"/>
    </location>
</feature>
<reference evidence="4" key="1">
    <citation type="submission" date="2016-10" db="EMBL/GenBank/DDBJ databases">
        <authorList>
            <person name="Varghese N."/>
            <person name="Submissions S."/>
        </authorList>
    </citation>
    <scope>NUCLEOTIDE SEQUENCE [LARGE SCALE GENOMIC DNA]</scope>
    <source>
        <strain evidence="4">Nm69</strain>
    </source>
</reference>
<organism evidence="3 4">
    <name type="scientific">Nitrosomonas aestuarii</name>
    <dbReference type="NCBI Taxonomy" id="52441"/>
    <lineage>
        <taxon>Bacteria</taxon>
        <taxon>Pseudomonadati</taxon>
        <taxon>Pseudomonadota</taxon>
        <taxon>Betaproteobacteria</taxon>
        <taxon>Nitrosomonadales</taxon>
        <taxon>Nitrosomonadaceae</taxon>
        <taxon>Nitrosomonas</taxon>
    </lineage>
</organism>
<sequence>MGAIFFYIFIYFVGYYGSNILNMFTVRPLITNRFIAALVPVVGVAILHGYMIATKPPPASQNITVESALFSYVIMPVVIVTLGAIYFMWNTRRGEEEEAEEAARKAAEEVEEDGEPEQTSAEEEFEANAEKAELKNSSDEIADADKKRKEH</sequence>
<proteinExistence type="predicted"/>
<dbReference type="Proteomes" id="UP000199533">
    <property type="component" value="Unassembled WGS sequence"/>
</dbReference>